<feature type="region of interest" description="Disordered" evidence="1">
    <location>
        <begin position="1"/>
        <end position="25"/>
    </location>
</feature>
<name>A0A9E7H1W2_9LILI</name>
<dbReference type="AlphaFoldDB" id="A0A9E7H1W2"/>
<sequence length="248" mass="26205">MREAIGGEGVPPVGDGDDAGAVFGDLEEDGHGEVEVGAGRVAPPAVVGGESVVGRAEVGGGDEDGGAPAVTPTEVVRALDLEAGPAALPLVKQRRAQSCRLHPVPLAVQIPIPTRPAYASIRHQIKISSASPEAKSKRLAKNWANAAYPWCRTRRCRRRRWHGHSATDHPCRSRECALAPAKEGPEGLRKRQGRPTPLLARSVLHFHSQGLGDGVMGEGSGGIYGLEARECERDQIMAVGVINAVLRK</sequence>
<evidence type="ECO:0000313" key="3">
    <source>
        <dbReference type="Proteomes" id="UP001055439"/>
    </source>
</evidence>
<accession>A0A9E7H1W2</accession>
<protein>
    <submittedName>
        <fullName evidence="2">Uncharacterized protein</fullName>
    </submittedName>
</protein>
<gene>
    <name evidence="2" type="ORF">MUK42_03227</name>
</gene>
<evidence type="ECO:0000256" key="1">
    <source>
        <dbReference type="SAM" id="MobiDB-lite"/>
    </source>
</evidence>
<organism evidence="2 3">
    <name type="scientific">Musa troglodytarum</name>
    <name type="common">fe'i banana</name>
    <dbReference type="NCBI Taxonomy" id="320322"/>
    <lineage>
        <taxon>Eukaryota</taxon>
        <taxon>Viridiplantae</taxon>
        <taxon>Streptophyta</taxon>
        <taxon>Embryophyta</taxon>
        <taxon>Tracheophyta</taxon>
        <taxon>Spermatophyta</taxon>
        <taxon>Magnoliopsida</taxon>
        <taxon>Liliopsida</taxon>
        <taxon>Zingiberales</taxon>
        <taxon>Musaceae</taxon>
        <taxon>Musa</taxon>
    </lineage>
</organism>
<feature type="compositionally biased region" description="Low complexity" evidence="1">
    <location>
        <begin position="10"/>
        <end position="24"/>
    </location>
</feature>
<reference evidence="2" key="1">
    <citation type="submission" date="2022-05" db="EMBL/GenBank/DDBJ databases">
        <title>The Musa troglodytarum L. genome provides insights into the mechanism of non-climacteric behaviour and enrichment of carotenoids.</title>
        <authorList>
            <person name="Wang J."/>
        </authorList>
    </citation>
    <scope>NUCLEOTIDE SEQUENCE</scope>
    <source>
        <tissue evidence="2">Leaf</tissue>
    </source>
</reference>
<dbReference type="EMBL" id="CP097510">
    <property type="protein sequence ID" value="URE23233.1"/>
    <property type="molecule type" value="Genomic_DNA"/>
</dbReference>
<dbReference type="Proteomes" id="UP001055439">
    <property type="component" value="Chromosome 8"/>
</dbReference>
<evidence type="ECO:0000313" key="2">
    <source>
        <dbReference type="EMBL" id="URE23233.1"/>
    </source>
</evidence>
<proteinExistence type="predicted"/>
<keyword evidence="3" id="KW-1185">Reference proteome</keyword>